<comment type="caution">
    <text evidence="1">The sequence shown here is derived from an EMBL/GenBank/DDBJ whole genome shotgun (WGS) entry which is preliminary data.</text>
</comment>
<dbReference type="RefSeq" id="WP_131496297.1">
    <property type="nucleotide sequence ID" value="NZ_SJJY01000011.1"/>
</dbReference>
<accession>A0A4R0J9H8</accession>
<dbReference type="EMBL" id="SJKC01000001">
    <property type="protein sequence ID" value="TCC42390.1"/>
    <property type="molecule type" value="Genomic_DNA"/>
</dbReference>
<proteinExistence type="predicted"/>
<gene>
    <name evidence="1" type="ORF">E0H92_12465</name>
</gene>
<evidence type="ECO:0000313" key="1">
    <source>
        <dbReference type="EMBL" id="TCC42390.1"/>
    </source>
</evidence>
<dbReference type="Proteomes" id="UP000294225">
    <property type="component" value="Unassembled WGS sequence"/>
</dbReference>
<name>A0A4R0J9H8_9ACTN</name>
<dbReference type="AlphaFoldDB" id="A0A4R0J9H8"/>
<organism evidence="1 2">
    <name type="scientific">Kribbella speibonae</name>
    <dbReference type="NCBI Taxonomy" id="1572660"/>
    <lineage>
        <taxon>Bacteria</taxon>
        <taxon>Bacillati</taxon>
        <taxon>Actinomycetota</taxon>
        <taxon>Actinomycetes</taxon>
        <taxon>Propionibacteriales</taxon>
        <taxon>Kribbellaceae</taxon>
        <taxon>Kribbella</taxon>
    </lineage>
</organism>
<protein>
    <submittedName>
        <fullName evidence="1">Uncharacterized protein</fullName>
    </submittedName>
</protein>
<evidence type="ECO:0000313" key="2">
    <source>
        <dbReference type="Proteomes" id="UP000294225"/>
    </source>
</evidence>
<reference evidence="1 2" key="1">
    <citation type="submission" date="2019-02" db="EMBL/GenBank/DDBJ databases">
        <title>Kribbella capetownensis sp. nov. and Kribbella speibonae sp. nov., isolated from soil.</title>
        <authorList>
            <person name="Curtis S.M."/>
            <person name="Norton I."/>
            <person name="Everest G.J."/>
            <person name="Meyers P.R."/>
        </authorList>
    </citation>
    <scope>NUCLEOTIDE SEQUENCE [LARGE SCALE GENOMIC DNA]</scope>
    <source>
        <strain evidence="1 2">YM55</strain>
    </source>
</reference>
<sequence>MDVVEPTRVVQYDARSCLGIRVVTPFRGMLGKRNELLDELIAFVAENGIDDAGPFFSGCT</sequence>